<dbReference type="OrthoDB" id="65473at2759"/>
<accession>A0A485KS32</accession>
<gene>
    <name evidence="3" type="primary">Aste57867_10939</name>
    <name evidence="2" type="ORF">As57867_010899</name>
    <name evidence="3" type="ORF">ASTE57867_10939</name>
</gene>
<feature type="signal peptide" evidence="1">
    <location>
        <begin position="1"/>
        <end position="19"/>
    </location>
</feature>
<reference evidence="2" key="2">
    <citation type="submission" date="2019-06" db="EMBL/GenBank/DDBJ databases">
        <title>Genomics analysis of Aphanomyces spp. identifies a new class of oomycete effector associated with host adaptation.</title>
        <authorList>
            <person name="Gaulin E."/>
        </authorList>
    </citation>
    <scope>NUCLEOTIDE SEQUENCE</scope>
    <source>
        <strain evidence="2">CBS 578.67</strain>
    </source>
</reference>
<name>A0A485KS32_9STRA</name>
<sequence>MVRAVALAFVLATPSMALSYPPFTIPAFNLNTLDTASTQHLVKSLETHGIVAFQGIPNVSSVRRMLLSSAAACAASHPELSQLKTLQDGTMRQTFTTDKAGLGVDVVDQCPEYAQAHAMYTKVMDSTLAQFGRVLDGATTISNHTIDSLEVIAASGNHLVHTHLYSNATTPPTNPTADEWSFQIHTDRGVGLLSTAPLFFDVMDGHEVPNPDVDVGLLLELDGHLVRPDLKDDELFFMAGQGFGDWLDTSVHAPAVLHGMIMPRNAPTNVVRAWVGEMVLPPANHRLRSYSNMPFADLNAATTRFLVDGGDSVPTLGCPIGRVLTASDNSCQLGLWVPGKGSSATKDACVKTCNNQHLADKCNAMKCEQKGTASGVDCWMVCVPHLGANACPAPGKEVCSGQDMICQK</sequence>
<protein>
    <submittedName>
        <fullName evidence="3">Aste57867_10939 protein</fullName>
    </submittedName>
</protein>
<evidence type="ECO:0000313" key="2">
    <source>
        <dbReference type="EMBL" id="KAF0698435.1"/>
    </source>
</evidence>
<evidence type="ECO:0000313" key="4">
    <source>
        <dbReference type="Proteomes" id="UP000332933"/>
    </source>
</evidence>
<dbReference type="AlphaFoldDB" id="A0A485KS32"/>
<organism evidence="3 4">
    <name type="scientific">Aphanomyces stellatus</name>
    <dbReference type="NCBI Taxonomy" id="120398"/>
    <lineage>
        <taxon>Eukaryota</taxon>
        <taxon>Sar</taxon>
        <taxon>Stramenopiles</taxon>
        <taxon>Oomycota</taxon>
        <taxon>Saprolegniomycetes</taxon>
        <taxon>Saprolegniales</taxon>
        <taxon>Verrucalvaceae</taxon>
        <taxon>Aphanomyces</taxon>
    </lineage>
</organism>
<feature type="chain" id="PRO_5036116166" evidence="1">
    <location>
        <begin position="20"/>
        <end position="408"/>
    </location>
</feature>
<dbReference type="PANTHER" id="PTHR40855:SF1">
    <property type="entry name" value="CLAVAMINATE SYNTHASE-LIKE PROTEIN"/>
    <property type="match status" value="1"/>
</dbReference>
<dbReference type="PANTHER" id="PTHR40855">
    <property type="entry name" value="DIOX_N DOMAIN-CONTAINING PROTEIN"/>
    <property type="match status" value="1"/>
</dbReference>
<reference evidence="3 4" key="1">
    <citation type="submission" date="2019-03" db="EMBL/GenBank/DDBJ databases">
        <authorList>
            <person name="Gaulin E."/>
            <person name="Dumas B."/>
        </authorList>
    </citation>
    <scope>NUCLEOTIDE SEQUENCE [LARGE SCALE GENOMIC DNA]</scope>
    <source>
        <strain evidence="3">CBS 568.67</strain>
    </source>
</reference>
<keyword evidence="1" id="KW-0732">Signal</keyword>
<evidence type="ECO:0000256" key="1">
    <source>
        <dbReference type="SAM" id="SignalP"/>
    </source>
</evidence>
<dbReference type="EMBL" id="CAADRA010005261">
    <property type="protein sequence ID" value="VFT87807.1"/>
    <property type="molecule type" value="Genomic_DNA"/>
</dbReference>
<dbReference type="Proteomes" id="UP000332933">
    <property type="component" value="Unassembled WGS sequence"/>
</dbReference>
<evidence type="ECO:0000313" key="3">
    <source>
        <dbReference type="EMBL" id="VFT87807.1"/>
    </source>
</evidence>
<dbReference type="EMBL" id="VJMH01005240">
    <property type="protein sequence ID" value="KAF0698435.1"/>
    <property type="molecule type" value="Genomic_DNA"/>
</dbReference>
<proteinExistence type="predicted"/>
<keyword evidence="4" id="KW-1185">Reference proteome</keyword>